<dbReference type="Proteomes" id="UP000564496">
    <property type="component" value="Unassembled WGS sequence"/>
</dbReference>
<comment type="caution">
    <text evidence="1">The sequence shown here is derived from an EMBL/GenBank/DDBJ whole genome shotgun (WGS) entry which is preliminary data.</text>
</comment>
<reference evidence="1 2" key="1">
    <citation type="submission" date="2020-07" db="EMBL/GenBank/DDBJ databases">
        <title>Sequencing the genomes of 1000 actinobacteria strains.</title>
        <authorList>
            <person name="Klenk H.-P."/>
        </authorList>
    </citation>
    <scope>NUCLEOTIDE SEQUENCE [LARGE SCALE GENOMIC DNA]</scope>
    <source>
        <strain evidence="1 2">DSM 26487</strain>
    </source>
</reference>
<sequence length="90" mass="9642">MTTDAQIDDPIAEFAELPPDVQQSLLTITAATELMLPDERSEAAHMLLGAVAMLEQVDVGRITRLVLNEVGSLLVAADREERAADARAGL</sequence>
<keyword evidence="2" id="KW-1185">Reference proteome</keyword>
<accession>A0A7Z0ITE1</accession>
<dbReference type="AlphaFoldDB" id="A0A7Z0ITE1"/>
<dbReference type="EMBL" id="JACBZR010000001">
    <property type="protein sequence ID" value="NYI78738.1"/>
    <property type="molecule type" value="Genomic_DNA"/>
</dbReference>
<proteinExistence type="predicted"/>
<dbReference type="RefSeq" id="WP_179659051.1">
    <property type="nucleotide sequence ID" value="NZ_JACBZR010000001.1"/>
</dbReference>
<name>A0A7Z0ITE1_9ACTN</name>
<organism evidence="1 2">
    <name type="scientific">Nocardioides panzhihuensis</name>
    <dbReference type="NCBI Taxonomy" id="860243"/>
    <lineage>
        <taxon>Bacteria</taxon>
        <taxon>Bacillati</taxon>
        <taxon>Actinomycetota</taxon>
        <taxon>Actinomycetes</taxon>
        <taxon>Propionibacteriales</taxon>
        <taxon>Nocardioidaceae</taxon>
        <taxon>Nocardioides</taxon>
    </lineage>
</organism>
<gene>
    <name evidence="1" type="ORF">BJ988_003386</name>
</gene>
<evidence type="ECO:0000313" key="1">
    <source>
        <dbReference type="EMBL" id="NYI78738.1"/>
    </source>
</evidence>
<evidence type="ECO:0000313" key="2">
    <source>
        <dbReference type="Proteomes" id="UP000564496"/>
    </source>
</evidence>
<protein>
    <submittedName>
        <fullName evidence="1">Uncharacterized protein</fullName>
    </submittedName>
</protein>